<dbReference type="SUPFAM" id="SSF55874">
    <property type="entry name" value="ATPase domain of HSP90 chaperone/DNA topoisomerase II/histidine kinase"/>
    <property type="match status" value="1"/>
</dbReference>
<protein>
    <recommendedName>
        <fullName evidence="3">histidine kinase</fullName>
        <ecNumber evidence="3">2.7.13.3</ecNumber>
    </recommendedName>
</protein>
<dbReference type="GO" id="GO:0000155">
    <property type="term" value="F:phosphorelay sensor kinase activity"/>
    <property type="evidence" value="ECO:0007669"/>
    <property type="project" value="InterPro"/>
</dbReference>
<feature type="coiled-coil region" evidence="12">
    <location>
        <begin position="450"/>
        <end position="477"/>
    </location>
</feature>
<dbReference type="AlphaFoldDB" id="A0A2N3ITN2"/>
<comment type="catalytic activity">
    <reaction evidence="1">
        <text>ATP + protein L-histidine = ADP + protein N-phospho-L-histidine.</text>
        <dbReference type="EC" id="2.7.13.3"/>
    </reaction>
</comment>
<evidence type="ECO:0000259" key="15">
    <source>
        <dbReference type="PROSITE" id="PS50110"/>
    </source>
</evidence>
<dbReference type="Gene3D" id="1.10.8.500">
    <property type="entry name" value="HAMP domain in histidine kinase"/>
    <property type="match status" value="1"/>
</dbReference>
<gene>
    <name evidence="18" type="ORF">CJP16_15220</name>
</gene>
<dbReference type="Pfam" id="PF00512">
    <property type="entry name" value="HisKA"/>
    <property type="match status" value="1"/>
</dbReference>
<feature type="transmembrane region" description="Helical" evidence="13">
    <location>
        <begin position="28"/>
        <end position="49"/>
    </location>
</feature>
<evidence type="ECO:0000256" key="4">
    <source>
        <dbReference type="ARBA" id="ARBA00022475"/>
    </source>
</evidence>
<dbReference type="EMBL" id="NQMM01000043">
    <property type="protein sequence ID" value="PKQ75215.1"/>
    <property type="molecule type" value="Genomic_DNA"/>
</dbReference>
<dbReference type="SMART" id="SM00387">
    <property type="entry name" value="HATPase_c"/>
    <property type="match status" value="1"/>
</dbReference>
<dbReference type="CDD" id="cd00082">
    <property type="entry name" value="HisKA"/>
    <property type="match status" value="1"/>
</dbReference>
<dbReference type="InterPro" id="IPR011006">
    <property type="entry name" value="CheY-like_superfamily"/>
</dbReference>
<evidence type="ECO:0000259" key="17">
    <source>
        <dbReference type="PROSITE" id="PS50885"/>
    </source>
</evidence>
<dbReference type="GO" id="GO:0009927">
    <property type="term" value="F:histidine phosphotransfer kinase activity"/>
    <property type="evidence" value="ECO:0007669"/>
    <property type="project" value="TreeGrafter"/>
</dbReference>
<dbReference type="Gene3D" id="1.10.287.130">
    <property type="match status" value="1"/>
</dbReference>
<evidence type="ECO:0000256" key="1">
    <source>
        <dbReference type="ARBA" id="ARBA00000085"/>
    </source>
</evidence>
<dbReference type="SUPFAM" id="SSF55785">
    <property type="entry name" value="PYP-like sensor domain (PAS domain)"/>
    <property type="match status" value="1"/>
</dbReference>
<evidence type="ECO:0000256" key="9">
    <source>
        <dbReference type="ARBA" id="ARBA00022989"/>
    </source>
</evidence>
<evidence type="ECO:0000259" key="16">
    <source>
        <dbReference type="PROSITE" id="PS50112"/>
    </source>
</evidence>
<keyword evidence="7 13" id="KW-0812">Transmembrane</keyword>
<dbReference type="InterPro" id="IPR001789">
    <property type="entry name" value="Sig_transdc_resp-reg_receiver"/>
</dbReference>
<organism evidence="18 19">
    <name type="scientific">Aeromonas sobria</name>
    <dbReference type="NCBI Taxonomy" id="646"/>
    <lineage>
        <taxon>Bacteria</taxon>
        <taxon>Pseudomonadati</taxon>
        <taxon>Pseudomonadota</taxon>
        <taxon>Gammaproteobacteria</taxon>
        <taxon>Aeromonadales</taxon>
        <taxon>Aeromonadaceae</taxon>
        <taxon>Aeromonas</taxon>
    </lineage>
</organism>
<keyword evidence="19" id="KW-1185">Reference proteome</keyword>
<dbReference type="SMART" id="SM00091">
    <property type="entry name" value="PAS"/>
    <property type="match status" value="1"/>
</dbReference>
<evidence type="ECO:0000256" key="6">
    <source>
        <dbReference type="ARBA" id="ARBA00022679"/>
    </source>
</evidence>
<dbReference type="SUPFAM" id="SSF47384">
    <property type="entry name" value="Homodimeric domain of signal transducing histidine kinase"/>
    <property type="match status" value="1"/>
</dbReference>
<evidence type="ECO:0000256" key="13">
    <source>
        <dbReference type="SAM" id="Phobius"/>
    </source>
</evidence>
<dbReference type="SMART" id="SM00388">
    <property type="entry name" value="HisKA"/>
    <property type="match status" value="1"/>
</dbReference>
<dbReference type="PROSITE" id="PS50885">
    <property type="entry name" value="HAMP"/>
    <property type="match status" value="1"/>
</dbReference>
<dbReference type="InterPro" id="IPR003594">
    <property type="entry name" value="HATPase_dom"/>
</dbReference>
<evidence type="ECO:0000256" key="3">
    <source>
        <dbReference type="ARBA" id="ARBA00012438"/>
    </source>
</evidence>
<dbReference type="InterPro" id="IPR000014">
    <property type="entry name" value="PAS"/>
</dbReference>
<evidence type="ECO:0000256" key="11">
    <source>
        <dbReference type="PROSITE-ProRule" id="PRU00169"/>
    </source>
</evidence>
<dbReference type="PROSITE" id="PS50110">
    <property type="entry name" value="RESPONSE_REGULATORY"/>
    <property type="match status" value="1"/>
</dbReference>
<dbReference type="EC" id="2.7.13.3" evidence="3"/>
<dbReference type="Pfam" id="PF02743">
    <property type="entry name" value="dCache_1"/>
    <property type="match status" value="1"/>
</dbReference>
<dbReference type="InterPro" id="IPR036097">
    <property type="entry name" value="HisK_dim/P_sf"/>
</dbReference>
<evidence type="ECO:0000256" key="7">
    <source>
        <dbReference type="ARBA" id="ARBA00022692"/>
    </source>
</evidence>
<feature type="domain" description="Response regulatory" evidence="15">
    <location>
        <begin position="751"/>
        <end position="867"/>
    </location>
</feature>
<dbReference type="SMART" id="SM00448">
    <property type="entry name" value="REC"/>
    <property type="match status" value="1"/>
</dbReference>
<evidence type="ECO:0000256" key="10">
    <source>
        <dbReference type="ARBA" id="ARBA00023136"/>
    </source>
</evidence>
<comment type="subcellular location">
    <subcellularLocation>
        <location evidence="2">Cell membrane</location>
        <topology evidence="2">Multi-pass membrane protein</topology>
    </subcellularLocation>
</comment>
<dbReference type="SUPFAM" id="SSF52172">
    <property type="entry name" value="CheY-like"/>
    <property type="match status" value="1"/>
</dbReference>
<evidence type="ECO:0000256" key="5">
    <source>
        <dbReference type="ARBA" id="ARBA00022553"/>
    </source>
</evidence>
<evidence type="ECO:0000313" key="19">
    <source>
        <dbReference type="Proteomes" id="UP000233467"/>
    </source>
</evidence>
<dbReference type="InterPro" id="IPR003660">
    <property type="entry name" value="HAMP_dom"/>
</dbReference>
<dbReference type="PANTHER" id="PTHR43047">
    <property type="entry name" value="TWO-COMPONENT HISTIDINE PROTEIN KINASE"/>
    <property type="match status" value="1"/>
</dbReference>
<dbReference type="InterPro" id="IPR033479">
    <property type="entry name" value="dCache_1"/>
</dbReference>
<evidence type="ECO:0000256" key="8">
    <source>
        <dbReference type="ARBA" id="ARBA00022777"/>
    </source>
</evidence>
<dbReference type="InterPro" id="IPR035965">
    <property type="entry name" value="PAS-like_dom_sf"/>
</dbReference>
<reference evidence="18 19" key="1">
    <citation type="journal article" date="2017" name="Front. Microbiol.">
        <title>Strong Genomic and Phenotypic Heterogeneity in the Aeromonas sobria Species Complex.</title>
        <authorList>
            <person name="Gauthier J."/>
            <person name="Vincent A.T."/>
            <person name="Charette S.J."/>
            <person name="Derome N."/>
        </authorList>
    </citation>
    <scope>NUCLEOTIDE SEQUENCE [LARGE SCALE GENOMIC DNA]</scope>
    <source>
        <strain evidence="18 19">TM18</strain>
    </source>
</reference>
<dbReference type="CDD" id="cd16922">
    <property type="entry name" value="HATPase_EvgS-ArcB-TorS-like"/>
    <property type="match status" value="1"/>
</dbReference>
<dbReference type="Pfam" id="PF02518">
    <property type="entry name" value="HATPase_c"/>
    <property type="match status" value="1"/>
</dbReference>
<feature type="domain" description="PAS" evidence="16">
    <location>
        <begin position="899"/>
        <end position="944"/>
    </location>
</feature>
<name>A0A2N3ITN2_AERSO</name>
<keyword evidence="5 11" id="KW-0597">Phosphoprotein</keyword>
<dbReference type="PROSITE" id="PS50109">
    <property type="entry name" value="HIS_KIN"/>
    <property type="match status" value="1"/>
</dbReference>
<dbReference type="CDD" id="cd22890">
    <property type="entry name" value="ChiS-DBD"/>
    <property type="match status" value="1"/>
</dbReference>
<dbReference type="PANTHER" id="PTHR43047:SF72">
    <property type="entry name" value="OSMOSENSING HISTIDINE PROTEIN KINASE SLN1"/>
    <property type="match status" value="1"/>
</dbReference>
<evidence type="ECO:0000256" key="2">
    <source>
        <dbReference type="ARBA" id="ARBA00004651"/>
    </source>
</evidence>
<sequence length="1159" mass="130053">MNGLITGFSIENHKMKWIFKLRGLRPQLMLAFFMLGMVPFLVITLFFLYSHGKDLTTQTSNHLVSVRNIKKSQLEDYFNNLKEQIINFSQQDFAGNSIGRFYGFTGAFEKLGTTPQEARSRAQARYLPGSWDQLQKPEPQVEIEPSISAVILADEMYGRVHQRFHRGYADMVRKSNYSDIFLVDLNGDVVYSVTKHPNFATNLLSGPYQASGLGQTFAKIKRRLDGGQKPQQIFEFTDFGRNELTGQIVAYMAAPVMQYDYVRGVVIFELLPDKLNQIMAEREGLGETGETILIGPDKRMRADAWLAPEFSVENSFSPNFRPLQTPLITKTLSGEQGVGLFRSYQDDEVLAAYTQVKVFDTEWAFIAEVSTREAYGPIRQLETLVIVLGAGSLLLLILFSRWLSHSITAPLRSLTAAAEQVADGALDHPIAIARTGDDIDRLAEAFRHMQRSVKEKIELIEQQTQELQQQVKLTHKQNLSLQQADKLKDELLANTSHELRTPIHGIKGMAESMLASQQSLTEGQQKQLGLIIKSADGLARLVDDLLDYHQMRYGQLEIHPQPVSSKGVIRLVLDLCQHLVQAKPLTLVDISPAELPPVQADEQRLEQVLYNLVGNAIKYTPQGKVVLSAIVENNFLRIKVTDTGIGIGADYLEHIFEPLVQMSPEVSKQGAGLGLSITRQLVHLMGGELFVESEPSVGSTFAFTLPLATGKAASLTLDSRQIEHQLVRQQPLILPDWESDDLPPPPADAPLILVVDDEPINLHILRHLLQPCGYRILPSSDGHDALAKLAEEPVDLILLDVMMPTLSGFDVCRRLRQQHPKEMLPVLLLTALNQPKDIEEGFGAGANDYLVKPFCKEELFARVKALLEAKAGRASLVENRLLKQEIEHRLTLQDRLHQDQQRLLALLGEGADPMIFIDEQGTVLFASRVLARLLGQEPKAMEGQLLDEWLATPLQQQWPNLASEREHNLEFLVAGQKDLLHARALPIALGGQAAFALTLSTELRQDENRVMALENALKNLSRQAIIEDEQLLGELSRLGGEFRSLADDLIRQQDDEPLRRALVETMQLTLDAWQQGTGKGKIVLAEKSKLWRVYMDRSSPQTRTLDKYLSLDTLPKSPRWKTVVATTEYVLGHCPLNDHQRQQLQHSAQTLRQLANRKV</sequence>
<dbReference type="InterPro" id="IPR005467">
    <property type="entry name" value="His_kinase_dom"/>
</dbReference>
<accession>A0A2N3ITN2</accession>
<feature type="coiled-coil region" evidence="12">
    <location>
        <begin position="1003"/>
        <end position="1030"/>
    </location>
</feature>
<keyword evidence="8 18" id="KW-0418">Kinase</keyword>
<keyword evidence="9 13" id="KW-1133">Transmembrane helix</keyword>
<dbReference type="Proteomes" id="UP000233467">
    <property type="component" value="Unassembled WGS sequence"/>
</dbReference>
<comment type="caution">
    <text evidence="18">The sequence shown here is derived from an EMBL/GenBank/DDBJ whole genome shotgun (WGS) entry which is preliminary data.</text>
</comment>
<dbReference type="PRINTS" id="PR00344">
    <property type="entry name" value="BCTRLSENSOR"/>
</dbReference>
<feature type="modified residue" description="4-aspartylphosphate" evidence="11">
    <location>
        <position position="800"/>
    </location>
</feature>
<dbReference type="Pfam" id="PF00072">
    <property type="entry name" value="Response_reg"/>
    <property type="match status" value="1"/>
</dbReference>
<dbReference type="Pfam" id="PF00672">
    <property type="entry name" value="HAMP"/>
    <property type="match status" value="1"/>
</dbReference>
<keyword evidence="10 13" id="KW-0472">Membrane</keyword>
<dbReference type="InterPro" id="IPR003661">
    <property type="entry name" value="HisK_dim/P_dom"/>
</dbReference>
<dbReference type="CDD" id="cd06225">
    <property type="entry name" value="HAMP"/>
    <property type="match status" value="1"/>
</dbReference>
<dbReference type="SMART" id="SM00304">
    <property type="entry name" value="HAMP"/>
    <property type="match status" value="2"/>
</dbReference>
<dbReference type="Gene3D" id="3.30.565.10">
    <property type="entry name" value="Histidine kinase-like ATPase, C-terminal domain"/>
    <property type="match status" value="1"/>
</dbReference>
<dbReference type="Gene3D" id="3.40.50.2300">
    <property type="match status" value="1"/>
</dbReference>
<feature type="domain" description="Histidine kinase" evidence="14">
    <location>
        <begin position="494"/>
        <end position="709"/>
    </location>
</feature>
<dbReference type="PROSITE" id="PS50112">
    <property type="entry name" value="PAS"/>
    <property type="match status" value="1"/>
</dbReference>
<keyword evidence="12" id="KW-0175">Coiled coil</keyword>
<dbReference type="InterPro" id="IPR004358">
    <property type="entry name" value="Sig_transdc_His_kin-like_C"/>
</dbReference>
<dbReference type="InterPro" id="IPR036890">
    <property type="entry name" value="HATPase_C_sf"/>
</dbReference>
<evidence type="ECO:0000259" key="14">
    <source>
        <dbReference type="PROSITE" id="PS50109"/>
    </source>
</evidence>
<dbReference type="GO" id="GO:0005886">
    <property type="term" value="C:plasma membrane"/>
    <property type="evidence" value="ECO:0007669"/>
    <property type="project" value="UniProtKB-SubCell"/>
</dbReference>
<feature type="domain" description="HAMP" evidence="17">
    <location>
        <begin position="405"/>
        <end position="458"/>
    </location>
</feature>
<feature type="transmembrane region" description="Helical" evidence="13">
    <location>
        <begin position="381"/>
        <end position="403"/>
    </location>
</feature>
<evidence type="ECO:0000256" key="12">
    <source>
        <dbReference type="SAM" id="Coils"/>
    </source>
</evidence>
<dbReference type="SUPFAM" id="SSF158472">
    <property type="entry name" value="HAMP domain-like"/>
    <property type="match status" value="1"/>
</dbReference>
<keyword evidence="6" id="KW-0808">Transferase</keyword>
<dbReference type="Gene3D" id="3.30.450.20">
    <property type="entry name" value="PAS domain"/>
    <property type="match status" value="2"/>
</dbReference>
<dbReference type="CDD" id="cd00130">
    <property type="entry name" value="PAS"/>
    <property type="match status" value="1"/>
</dbReference>
<proteinExistence type="predicted"/>
<keyword evidence="4" id="KW-1003">Cell membrane</keyword>
<evidence type="ECO:0000313" key="18">
    <source>
        <dbReference type="EMBL" id="PKQ75215.1"/>
    </source>
</evidence>